<dbReference type="PANTHER" id="PTHR21248">
    <property type="entry name" value="CARDIOLIPIN SYNTHASE"/>
    <property type="match status" value="1"/>
</dbReference>
<keyword evidence="5" id="KW-0677">Repeat</keyword>
<dbReference type="PROSITE" id="PS50035">
    <property type="entry name" value="PLD"/>
    <property type="match status" value="2"/>
</dbReference>
<evidence type="ECO:0000256" key="5">
    <source>
        <dbReference type="ARBA" id="ARBA00022737"/>
    </source>
</evidence>
<feature type="domain" description="PLD phosphodiesterase" evidence="10">
    <location>
        <begin position="431"/>
        <end position="458"/>
    </location>
</feature>
<dbReference type="Proteomes" id="UP001241537">
    <property type="component" value="Unassembled WGS sequence"/>
</dbReference>
<dbReference type="EMBL" id="JAUSTO010000003">
    <property type="protein sequence ID" value="MDQ0152009.1"/>
    <property type="molecule type" value="Genomic_DNA"/>
</dbReference>
<evidence type="ECO:0000259" key="10">
    <source>
        <dbReference type="PROSITE" id="PS50035"/>
    </source>
</evidence>
<evidence type="ECO:0000256" key="8">
    <source>
        <dbReference type="NCBIfam" id="TIGR04265"/>
    </source>
</evidence>
<evidence type="ECO:0000256" key="6">
    <source>
        <dbReference type="ARBA" id="ARBA00022989"/>
    </source>
</evidence>
<evidence type="ECO:0000313" key="11">
    <source>
        <dbReference type="EMBL" id="MDQ0152009.1"/>
    </source>
</evidence>
<gene>
    <name evidence="11" type="ORF">J2S20_000691</name>
</gene>
<dbReference type="InterPro" id="IPR001736">
    <property type="entry name" value="PLipase_D/transphosphatidylase"/>
</dbReference>
<reference evidence="11" key="1">
    <citation type="submission" date="2023-07" db="EMBL/GenBank/DDBJ databases">
        <title>Genomic Encyclopedia of Type Strains, Phase IV (KMG-IV): sequencing the most valuable type-strain genomes for metagenomic binning, comparative biology and taxonomic classification.</title>
        <authorList>
            <person name="Goeker M."/>
        </authorList>
    </citation>
    <scope>NUCLEOTIDE SEQUENCE</scope>
    <source>
        <strain evidence="11">DSM 19659</strain>
    </source>
</reference>
<dbReference type="GO" id="GO:0005886">
    <property type="term" value="C:plasma membrane"/>
    <property type="evidence" value="ECO:0007669"/>
    <property type="project" value="UniProtKB-SubCell"/>
</dbReference>
<dbReference type="RefSeq" id="WP_307253245.1">
    <property type="nucleotide sequence ID" value="NZ_JAUSTO010000003.1"/>
</dbReference>
<dbReference type="EC" id="2.7.8.-" evidence="8"/>
<evidence type="ECO:0000256" key="2">
    <source>
        <dbReference type="ARBA" id="ARBA00022475"/>
    </source>
</evidence>
<dbReference type="InterPro" id="IPR025202">
    <property type="entry name" value="PLD-like_dom"/>
</dbReference>
<evidence type="ECO:0000256" key="7">
    <source>
        <dbReference type="ARBA" id="ARBA00023136"/>
    </source>
</evidence>
<dbReference type="NCBIfam" id="TIGR04265">
    <property type="entry name" value="bac_cardiolipin"/>
    <property type="match status" value="1"/>
</dbReference>
<feature type="transmembrane region" description="Helical" evidence="9">
    <location>
        <begin position="74"/>
        <end position="94"/>
    </location>
</feature>
<evidence type="ECO:0000256" key="3">
    <source>
        <dbReference type="ARBA" id="ARBA00022679"/>
    </source>
</evidence>
<keyword evidence="4 9" id="KW-0812">Transmembrane</keyword>
<dbReference type="GO" id="GO:0032049">
    <property type="term" value="P:cardiolipin biosynthetic process"/>
    <property type="evidence" value="ECO:0007669"/>
    <property type="project" value="UniProtKB-UniRule"/>
</dbReference>
<evidence type="ECO:0000256" key="4">
    <source>
        <dbReference type="ARBA" id="ARBA00022692"/>
    </source>
</evidence>
<evidence type="ECO:0000256" key="1">
    <source>
        <dbReference type="ARBA" id="ARBA00004236"/>
    </source>
</evidence>
<dbReference type="GO" id="GO:0008808">
    <property type="term" value="F:cardiolipin synthase activity"/>
    <property type="evidence" value="ECO:0007669"/>
    <property type="project" value="UniProtKB-UniRule"/>
</dbReference>
<dbReference type="InterPro" id="IPR022924">
    <property type="entry name" value="Cardiolipin_synthase"/>
</dbReference>
<dbReference type="Pfam" id="PF13091">
    <property type="entry name" value="PLDc_2"/>
    <property type="match status" value="2"/>
</dbReference>
<evidence type="ECO:0000313" key="12">
    <source>
        <dbReference type="Proteomes" id="UP001241537"/>
    </source>
</evidence>
<dbReference type="CDD" id="cd09154">
    <property type="entry name" value="PLDc_SMU_988_like_1"/>
    <property type="match status" value="1"/>
</dbReference>
<comment type="caution">
    <text evidence="11">The sequence shown here is derived from an EMBL/GenBank/DDBJ whole genome shotgun (WGS) entry which is preliminary data.</text>
</comment>
<feature type="transmembrane region" description="Helical" evidence="9">
    <location>
        <begin position="18"/>
        <end position="36"/>
    </location>
</feature>
<feature type="domain" description="PLD phosphodiesterase" evidence="10">
    <location>
        <begin position="250"/>
        <end position="277"/>
    </location>
</feature>
<dbReference type="AlphaFoldDB" id="A0AAE3V930"/>
<accession>A0AAE3V930</accession>
<feature type="transmembrane region" description="Helical" evidence="9">
    <location>
        <begin position="42"/>
        <end position="62"/>
    </location>
</feature>
<keyword evidence="3 11" id="KW-0808">Transferase</keyword>
<dbReference type="PANTHER" id="PTHR21248:SF22">
    <property type="entry name" value="PHOSPHOLIPASE D"/>
    <property type="match status" value="1"/>
</dbReference>
<dbReference type="SUPFAM" id="SSF56024">
    <property type="entry name" value="Phospholipase D/nuclease"/>
    <property type="match status" value="2"/>
</dbReference>
<keyword evidence="12" id="KW-1185">Reference proteome</keyword>
<keyword evidence="2" id="KW-1003">Cell membrane</keyword>
<comment type="subcellular location">
    <subcellularLocation>
        <location evidence="1">Cell membrane</location>
    </subcellularLocation>
</comment>
<protein>
    <recommendedName>
        <fullName evidence="8">Cardiolipin synthase</fullName>
        <ecNumber evidence="8">2.7.8.-</ecNumber>
    </recommendedName>
</protein>
<dbReference type="Gene3D" id="3.30.870.10">
    <property type="entry name" value="Endonuclease Chain A"/>
    <property type="match status" value="2"/>
</dbReference>
<proteinExistence type="predicted"/>
<name>A0AAE3V930_9FIRM</name>
<dbReference type="CDD" id="cd09160">
    <property type="entry name" value="PLDc_SMU_988_like_2"/>
    <property type="match status" value="1"/>
</dbReference>
<keyword evidence="7 9" id="KW-0472">Membrane</keyword>
<evidence type="ECO:0000256" key="9">
    <source>
        <dbReference type="SAM" id="Phobius"/>
    </source>
</evidence>
<keyword evidence="6 9" id="KW-1133">Transmembrane helix</keyword>
<sequence length="518" mass="59797">MEQTLEHRAEVKNGIRRAVFVALAILIELIWLYVQLGILSRHFSWIPGLVRVAALFLVLGIYGRHMNAAAKMPWIMLISAAPLFGVPLYLMLGLPGSTERMRERYRRIDACIFPQLTQKDEDLRTLMRRDVGVANQFRYLRDYAGYPLCRNTDIQYYRSAAEALEAQLEAIRGARRFIFLEYHAIEERQAFRRLHAALRERAAAGVEVRLFYDDVGSLVFIDHDFIERMQADGIRCRVFNPVLPVLSLFMNHRDHRKITVIDGELGFTGGYNLADEYFNLTHPYGHWYDTGVRLKGDAVRNLTAIFLENWNAIRGDDLDDREPGRYLTAPAYQAKEQGWCLPYADSPLGEERIGENVYMNILNNAKRYVWFTTPYLIITDELSRAMTLAAKRGVDVRIVTPGIPDKKLVYQATRSYYNGLARWGVRLFEYTPGFCHAKQCVSDDSIAVCGTINLDYRSLYHHFENAVLFYDCAAVTDMKQEFEQLFPRCREVTEHYLSGRSHVLRIGHCLLRLIAPLL</sequence>
<organism evidence="11 12">
    <name type="scientific">Moryella indoligenes</name>
    <dbReference type="NCBI Taxonomy" id="371674"/>
    <lineage>
        <taxon>Bacteria</taxon>
        <taxon>Bacillati</taxon>
        <taxon>Bacillota</taxon>
        <taxon>Clostridia</taxon>
        <taxon>Lachnospirales</taxon>
        <taxon>Lachnospiraceae</taxon>
        <taxon>Moryella</taxon>
    </lineage>
</organism>
<dbReference type="SMART" id="SM00155">
    <property type="entry name" value="PLDc"/>
    <property type="match status" value="2"/>
</dbReference>